<dbReference type="SUPFAM" id="SSF161098">
    <property type="entry name" value="MetI-like"/>
    <property type="match status" value="1"/>
</dbReference>
<keyword evidence="5 7" id="KW-1133">Transmembrane helix</keyword>
<dbReference type="PROSITE" id="PS50928">
    <property type="entry name" value="ABC_TM1"/>
    <property type="match status" value="1"/>
</dbReference>
<dbReference type="InterPro" id="IPR035906">
    <property type="entry name" value="MetI-like_sf"/>
</dbReference>
<dbReference type="Proteomes" id="UP000440096">
    <property type="component" value="Unassembled WGS sequence"/>
</dbReference>
<dbReference type="FunFam" id="1.10.3720.10:FF:000003">
    <property type="entry name" value="Aliphatic sulfonate ABC transporter permease"/>
    <property type="match status" value="1"/>
</dbReference>
<keyword evidence="4 7" id="KW-0812">Transmembrane</keyword>
<proteinExistence type="inferred from homology"/>
<comment type="similarity">
    <text evidence="7">Belongs to the binding-protein-dependent transport system permease family.</text>
</comment>
<sequence>MTVTIKDRRRTPIRFPYRAVSWLAPLAVLGIWELAARLGLISQQVLPAPSTVLTKAAELIADGELPENLLASLQRAATGFVIGAVAGLGFGLLVGLSRVAEAFLDRTIQMVRAVPFLAILPLVIVWFGIGEGGKIFLIALGTSIPLYLNTVLGIRQIDAKLLEMTEVVGLNRAEQVRWVVLPGALPSILGGLRLSLTAAWLALVIAETIGADAGLGFMATNAREFLQADVIVLVVIIYAVIGIVCDLITRLLERRLLRWHPTYAKLHA</sequence>
<dbReference type="PANTHER" id="PTHR30151">
    <property type="entry name" value="ALKANE SULFONATE ABC TRANSPORTER-RELATED, MEMBRANE SUBUNIT"/>
    <property type="match status" value="1"/>
</dbReference>
<dbReference type="GO" id="GO:0042918">
    <property type="term" value="P:alkanesulfonate transmembrane transport"/>
    <property type="evidence" value="ECO:0007669"/>
    <property type="project" value="UniProtKB-ARBA"/>
</dbReference>
<feature type="transmembrane region" description="Helical" evidence="7">
    <location>
        <begin position="76"/>
        <end position="99"/>
    </location>
</feature>
<evidence type="ECO:0000256" key="1">
    <source>
        <dbReference type="ARBA" id="ARBA00004651"/>
    </source>
</evidence>
<organism evidence="9 10">
    <name type="scientific">Amycolatopsis pithecellobii</name>
    <dbReference type="NCBI Taxonomy" id="664692"/>
    <lineage>
        <taxon>Bacteria</taxon>
        <taxon>Bacillati</taxon>
        <taxon>Actinomycetota</taxon>
        <taxon>Actinomycetes</taxon>
        <taxon>Pseudonocardiales</taxon>
        <taxon>Pseudonocardiaceae</taxon>
        <taxon>Amycolatopsis</taxon>
    </lineage>
</organism>
<evidence type="ECO:0000313" key="9">
    <source>
        <dbReference type="EMBL" id="MTD57243.1"/>
    </source>
</evidence>
<feature type="transmembrane region" description="Helical" evidence="7">
    <location>
        <begin position="111"/>
        <end position="129"/>
    </location>
</feature>
<dbReference type="EMBL" id="WMBA01000045">
    <property type="protein sequence ID" value="MTD57243.1"/>
    <property type="molecule type" value="Genomic_DNA"/>
</dbReference>
<dbReference type="AlphaFoldDB" id="A0A6N7Z4X5"/>
<dbReference type="Pfam" id="PF00528">
    <property type="entry name" value="BPD_transp_1"/>
    <property type="match status" value="1"/>
</dbReference>
<comment type="subcellular location">
    <subcellularLocation>
        <location evidence="1 7">Cell membrane</location>
        <topology evidence="1 7">Multi-pass membrane protein</topology>
    </subcellularLocation>
</comment>
<dbReference type="OrthoDB" id="9796361at2"/>
<protein>
    <submittedName>
        <fullName evidence="9">ABC transporter permease subunit</fullName>
    </submittedName>
</protein>
<evidence type="ECO:0000256" key="2">
    <source>
        <dbReference type="ARBA" id="ARBA00022448"/>
    </source>
</evidence>
<dbReference type="Gene3D" id="1.10.3720.10">
    <property type="entry name" value="MetI-like"/>
    <property type="match status" value="1"/>
</dbReference>
<keyword evidence="10" id="KW-1185">Reference proteome</keyword>
<reference evidence="9 10" key="1">
    <citation type="submission" date="2019-11" db="EMBL/GenBank/DDBJ databases">
        <title>Draft genome of Amycolatopsis RM579.</title>
        <authorList>
            <person name="Duangmal K."/>
            <person name="Mingma R."/>
        </authorList>
    </citation>
    <scope>NUCLEOTIDE SEQUENCE [LARGE SCALE GENOMIC DNA]</scope>
    <source>
        <strain evidence="9 10">RM579</strain>
    </source>
</reference>
<dbReference type="CDD" id="cd06261">
    <property type="entry name" value="TM_PBP2"/>
    <property type="match status" value="1"/>
</dbReference>
<name>A0A6N7Z4X5_9PSEU</name>
<dbReference type="GO" id="GO:0005886">
    <property type="term" value="C:plasma membrane"/>
    <property type="evidence" value="ECO:0007669"/>
    <property type="project" value="UniProtKB-SubCell"/>
</dbReference>
<accession>A0A6N7Z4X5</accession>
<keyword evidence="2 7" id="KW-0813">Transport</keyword>
<dbReference type="PANTHER" id="PTHR30151:SF38">
    <property type="entry name" value="ALIPHATIC SULFONATES TRANSPORT PERMEASE PROTEIN SSUC-RELATED"/>
    <property type="match status" value="1"/>
</dbReference>
<gene>
    <name evidence="9" type="ORF">GKO32_25170</name>
</gene>
<feature type="transmembrane region" description="Helical" evidence="7">
    <location>
        <begin position="20"/>
        <end position="40"/>
    </location>
</feature>
<feature type="transmembrane region" description="Helical" evidence="7">
    <location>
        <begin position="225"/>
        <end position="248"/>
    </location>
</feature>
<dbReference type="RefSeq" id="WP_154759378.1">
    <property type="nucleotide sequence ID" value="NZ_WMBA01000045.1"/>
</dbReference>
<evidence type="ECO:0000259" key="8">
    <source>
        <dbReference type="PROSITE" id="PS50928"/>
    </source>
</evidence>
<evidence type="ECO:0000256" key="3">
    <source>
        <dbReference type="ARBA" id="ARBA00022475"/>
    </source>
</evidence>
<evidence type="ECO:0000256" key="5">
    <source>
        <dbReference type="ARBA" id="ARBA00022989"/>
    </source>
</evidence>
<keyword evidence="6 7" id="KW-0472">Membrane</keyword>
<feature type="domain" description="ABC transmembrane type-1" evidence="8">
    <location>
        <begin position="69"/>
        <end position="249"/>
    </location>
</feature>
<evidence type="ECO:0000256" key="7">
    <source>
        <dbReference type="RuleBase" id="RU363032"/>
    </source>
</evidence>
<keyword evidence="3" id="KW-1003">Cell membrane</keyword>
<evidence type="ECO:0000256" key="4">
    <source>
        <dbReference type="ARBA" id="ARBA00022692"/>
    </source>
</evidence>
<evidence type="ECO:0000313" key="10">
    <source>
        <dbReference type="Proteomes" id="UP000440096"/>
    </source>
</evidence>
<feature type="transmembrane region" description="Helical" evidence="7">
    <location>
        <begin position="135"/>
        <end position="157"/>
    </location>
</feature>
<evidence type="ECO:0000256" key="6">
    <source>
        <dbReference type="ARBA" id="ARBA00023136"/>
    </source>
</evidence>
<dbReference type="InterPro" id="IPR000515">
    <property type="entry name" value="MetI-like"/>
</dbReference>
<comment type="caution">
    <text evidence="9">The sequence shown here is derived from an EMBL/GenBank/DDBJ whole genome shotgun (WGS) entry which is preliminary data.</text>
</comment>